<comment type="caution">
    <text evidence="1">The sequence shown here is derived from an EMBL/GenBank/DDBJ whole genome shotgun (WGS) entry which is preliminary data.</text>
</comment>
<evidence type="ECO:0000313" key="1">
    <source>
        <dbReference type="EMBL" id="MBC5729084.1"/>
    </source>
</evidence>
<name>A0ABR7HNK0_9FIRM</name>
<reference evidence="1 2" key="1">
    <citation type="submission" date="2020-08" db="EMBL/GenBank/DDBJ databases">
        <title>Genome public.</title>
        <authorList>
            <person name="Liu C."/>
            <person name="Sun Q."/>
        </authorList>
    </citation>
    <scope>NUCLEOTIDE SEQUENCE [LARGE SCALE GENOMIC DNA]</scope>
    <source>
        <strain evidence="1 2">NSJ-71</strain>
    </source>
</reference>
<sequence>MINYVQNIYDSGMSIYDPINPDDRDLFIPTYALERILSSYLVGFSLEGLPLRTRSKVVKTKICEALGYPTPRSFIKTQPRFPGQNFDVYTQKSMNVQIWNEEVDAARRYVFLKVDEDDVITCIRVISGDTLAEFDRTGKLTTKYQATMSSFDNSYLFSEDTTNVANWITYPHSSLQSVNPNYYPSPNQLLPVAEIYDRLLPLVGLRIDYLNPLQERNRGAELHALICQHLGYSVYEDDGSYPDIANQLLEIKLQTSPTIDLGLHSPEDGAPIATIGDTTFYSGDVRYVIFDGSVENHYIRLNRLYVVAGYEFTRYFPLFKGQNAKIQLPLPNDFFD</sequence>
<keyword evidence="1" id="KW-0540">Nuclease</keyword>
<keyword evidence="1" id="KW-0378">Hydrolase</keyword>
<dbReference type="Proteomes" id="UP000636755">
    <property type="component" value="Unassembled WGS sequence"/>
</dbReference>
<organism evidence="1 2">
    <name type="scientific">Ruminococcus intestinalis</name>
    <dbReference type="NCBI Taxonomy" id="2763066"/>
    <lineage>
        <taxon>Bacteria</taxon>
        <taxon>Bacillati</taxon>
        <taxon>Bacillota</taxon>
        <taxon>Clostridia</taxon>
        <taxon>Eubacteriales</taxon>
        <taxon>Oscillospiraceae</taxon>
        <taxon>Ruminococcus</taxon>
    </lineage>
</organism>
<evidence type="ECO:0000313" key="2">
    <source>
        <dbReference type="Proteomes" id="UP000636755"/>
    </source>
</evidence>
<protein>
    <submittedName>
        <fullName evidence="1">Restriction endonuclease</fullName>
    </submittedName>
</protein>
<keyword evidence="2" id="KW-1185">Reference proteome</keyword>
<dbReference type="EMBL" id="JACOPS010000006">
    <property type="protein sequence ID" value="MBC5729084.1"/>
    <property type="molecule type" value="Genomic_DNA"/>
</dbReference>
<dbReference type="RefSeq" id="WP_186936308.1">
    <property type="nucleotide sequence ID" value="NZ_JACOPS010000006.1"/>
</dbReference>
<keyword evidence="1" id="KW-0255">Endonuclease</keyword>
<gene>
    <name evidence="1" type="ORF">H8R91_11235</name>
</gene>
<accession>A0ABR7HNK0</accession>
<dbReference type="GO" id="GO:0004519">
    <property type="term" value="F:endonuclease activity"/>
    <property type="evidence" value="ECO:0007669"/>
    <property type="project" value="UniProtKB-KW"/>
</dbReference>
<proteinExistence type="predicted"/>